<dbReference type="InterPro" id="IPR024402">
    <property type="entry name" value="DUF2726"/>
</dbReference>
<reference evidence="10 11" key="1">
    <citation type="submission" date="2018-05" db="EMBL/GenBank/DDBJ databases">
        <title>Genomic Encyclopedia of Type Strains, Phase IV (KMG-IV): sequencing the most valuable type-strain genomes for metagenomic binning, comparative biology and taxonomic classification.</title>
        <authorList>
            <person name="Goeker M."/>
        </authorList>
    </citation>
    <scope>NUCLEOTIDE SEQUENCE [LARGE SCALE GENOMIC DNA]</scope>
    <source>
        <strain evidence="10 11">JC118</strain>
    </source>
</reference>
<dbReference type="InterPro" id="IPR027417">
    <property type="entry name" value="P-loop_NTPase"/>
</dbReference>
<dbReference type="EMBL" id="QJKH01000004">
    <property type="protein sequence ID" value="PXX80184.1"/>
    <property type="molecule type" value="Genomic_DNA"/>
</dbReference>
<dbReference type="CDD" id="cd17934">
    <property type="entry name" value="DEXXQc_Upf1-like"/>
    <property type="match status" value="1"/>
</dbReference>
<dbReference type="InterPro" id="IPR041677">
    <property type="entry name" value="DNA2/NAM7_AAA_11"/>
</dbReference>
<keyword evidence="5" id="KW-0067">ATP-binding</keyword>
<dbReference type="CDD" id="cd18808">
    <property type="entry name" value="SF1_C_Upf1"/>
    <property type="match status" value="1"/>
</dbReference>
<comment type="caution">
    <text evidence="10">The sequence shown here is derived from an EMBL/GenBank/DDBJ whole genome shotgun (WGS) entry which is preliminary data.</text>
</comment>
<dbReference type="InterPro" id="IPR047187">
    <property type="entry name" value="SF1_C_Upf1"/>
</dbReference>
<feature type="domain" description="DNA2/NAM7 helicase-like C-terminal" evidence="9">
    <location>
        <begin position="679"/>
        <end position="837"/>
    </location>
</feature>
<dbReference type="Gene3D" id="3.40.960.10">
    <property type="entry name" value="VSR Endonuclease"/>
    <property type="match status" value="1"/>
</dbReference>
<dbReference type="PANTHER" id="PTHR43788:SF8">
    <property type="entry name" value="DNA-BINDING PROTEIN SMUBP-2"/>
    <property type="match status" value="1"/>
</dbReference>
<proteinExistence type="inferred from homology"/>
<evidence type="ECO:0000256" key="6">
    <source>
        <dbReference type="SAM" id="Coils"/>
    </source>
</evidence>
<evidence type="ECO:0000259" key="7">
    <source>
        <dbReference type="Pfam" id="PF10881"/>
    </source>
</evidence>
<evidence type="ECO:0000256" key="5">
    <source>
        <dbReference type="ARBA" id="ARBA00022840"/>
    </source>
</evidence>
<dbReference type="GO" id="GO:0005524">
    <property type="term" value="F:ATP binding"/>
    <property type="evidence" value="ECO:0007669"/>
    <property type="project" value="UniProtKB-KW"/>
</dbReference>
<dbReference type="PANTHER" id="PTHR43788">
    <property type="entry name" value="DNA2/NAM7 HELICASE FAMILY MEMBER"/>
    <property type="match status" value="1"/>
</dbReference>
<sequence length="1007" mass="116208">MGKALEISRSIREGKWLSIEYDSKSEQRITYFWARVIDVFVKPNVRLKVQMFNSELSMTVMDNVLLYYDAILDARVIEGTTCEIQSTLIKKITSDYQAYAFLEYLGVNERVLAYYLECSKHDKEASIRQFKLVEGLDDDVLQGNEYRLNDKNLKEMIQSLKLQIKEDKNETNQHLVKLAVNLLAIQTSRGLFPIAYRDLLFNVEKRTLLAAPYISYNLKLNDEQDNPCFNLSRYYDGDVRQFMTQYETNREALIENLQTNLKKGERLNEMPYVFRFEKTFAINLKDEYSKISAAYQDNRLSEPARVFFGMSANKRRYRANPIMAVDSKVNMDQYRTIYNAMNQTITYVQGPPGTGKTSTIVNVVLSSLLNRQKVLIVSNNNEAINNIYRKLSSFMRQGELIQIPMLRLGANAYIEKALQAAHELLFSYFDKPFDKAMKQRLTQAEQAVIEHFAVIRDQLRAYEEAIQNREQRESLQEVLTKLNNNAEADEVSKAMMSAGIKAQMANIPAANVSSHLAPLQVDSAIVYEYLYLRSLECINHLYKKGNQALFAILKREEKEVRMLEFKKYISSKDGLKSLLDCFPIIISTNMSALKLGSCEPQFDLMIMDEASQCSNPYALLPMVRSKRALFVGDQNQLQPVIVMDGVKNSLLLDAYDIPPQYDYKSNSILSTMLKVDPLSTFILLRDHYRSHDKIIDFSNKKYYGSELHLCSHRSNPEPLKLIDIDSSLTNEKNTSVQEAEAIINEIRKGESQDVAVITPFRKQADLLERQLNEAGLDFVKVGTIHTFQGDEKQKIIVSSAVTKNTKPSTFNWLKNNQELINVAVTRARENLVLVTDMRQLHELSQHETNDFIELADYIAKDGKLEVSYKENEIFNSKVKNFKYYNTACEEEFLGTLMHLKTVFGQLQVAVKVKVSDVLDLDSVSKKLFIYGNQAHFDFVVYDMMKKPLLAIEVMGLEHFSELKVRERDERKQEICRQCNLKLISIHNDYVRRYQYIKNIILNTLKSS</sequence>
<dbReference type="Pfam" id="PF13087">
    <property type="entry name" value="AAA_12"/>
    <property type="match status" value="1"/>
</dbReference>
<dbReference type="OrthoDB" id="9757917at2"/>
<feature type="domain" description="DNA2/NAM7 helicase helicase" evidence="8">
    <location>
        <begin position="329"/>
        <end position="642"/>
    </location>
</feature>
<evidence type="ECO:0000256" key="1">
    <source>
        <dbReference type="ARBA" id="ARBA00007913"/>
    </source>
</evidence>
<name>A0A318KQH8_9FIRM</name>
<dbReference type="AlphaFoldDB" id="A0A318KQH8"/>
<dbReference type="SUPFAM" id="SSF52540">
    <property type="entry name" value="P-loop containing nucleoside triphosphate hydrolases"/>
    <property type="match status" value="1"/>
</dbReference>
<comment type="similarity">
    <text evidence="1">Belongs to the DNA2/NAM7 helicase family.</text>
</comment>
<organism evidence="10 11">
    <name type="scientific">Dielma fastidiosa</name>
    <dbReference type="NCBI Taxonomy" id="1034346"/>
    <lineage>
        <taxon>Bacteria</taxon>
        <taxon>Bacillati</taxon>
        <taxon>Bacillota</taxon>
        <taxon>Erysipelotrichia</taxon>
        <taxon>Erysipelotrichales</taxon>
        <taxon>Erysipelotrichaceae</taxon>
        <taxon>Dielma</taxon>
    </lineage>
</organism>
<evidence type="ECO:0000256" key="4">
    <source>
        <dbReference type="ARBA" id="ARBA00022806"/>
    </source>
</evidence>
<dbReference type="InterPro" id="IPR050534">
    <property type="entry name" value="Coronavir_polyprotein_1ab"/>
</dbReference>
<protein>
    <submittedName>
        <fullName evidence="10">Uncharacterized protein DUF2726</fullName>
    </submittedName>
</protein>
<dbReference type="Proteomes" id="UP000247612">
    <property type="component" value="Unassembled WGS sequence"/>
</dbReference>
<keyword evidence="4" id="KW-0347">Helicase</keyword>
<dbReference type="RefSeq" id="WP_022937985.1">
    <property type="nucleotide sequence ID" value="NZ_CABKRQ010000004.1"/>
</dbReference>
<evidence type="ECO:0000259" key="9">
    <source>
        <dbReference type="Pfam" id="PF13087"/>
    </source>
</evidence>
<dbReference type="Pfam" id="PF13086">
    <property type="entry name" value="AAA_11"/>
    <property type="match status" value="1"/>
</dbReference>
<keyword evidence="6" id="KW-0175">Coiled coil</keyword>
<evidence type="ECO:0000256" key="2">
    <source>
        <dbReference type="ARBA" id="ARBA00022741"/>
    </source>
</evidence>
<feature type="coiled-coil region" evidence="6">
    <location>
        <begin position="452"/>
        <end position="485"/>
    </location>
</feature>
<gene>
    <name evidence="10" type="ORF">DES51_104189</name>
</gene>
<dbReference type="Gene3D" id="3.40.50.300">
    <property type="entry name" value="P-loop containing nucleotide triphosphate hydrolases"/>
    <property type="match status" value="2"/>
</dbReference>
<dbReference type="STRING" id="1034346.GCA_000313565_01682"/>
<dbReference type="Pfam" id="PF10881">
    <property type="entry name" value="DUF2726"/>
    <property type="match status" value="1"/>
</dbReference>
<dbReference type="InterPro" id="IPR041679">
    <property type="entry name" value="DNA2/NAM7-like_C"/>
</dbReference>
<evidence type="ECO:0000313" key="11">
    <source>
        <dbReference type="Proteomes" id="UP000247612"/>
    </source>
</evidence>
<dbReference type="GO" id="GO:0016787">
    <property type="term" value="F:hydrolase activity"/>
    <property type="evidence" value="ECO:0007669"/>
    <property type="project" value="UniProtKB-KW"/>
</dbReference>
<feature type="domain" description="DUF2726" evidence="7">
    <location>
        <begin position="896"/>
        <end position="1000"/>
    </location>
</feature>
<evidence type="ECO:0000256" key="3">
    <source>
        <dbReference type="ARBA" id="ARBA00022801"/>
    </source>
</evidence>
<keyword evidence="2" id="KW-0547">Nucleotide-binding</keyword>
<evidence type="ECO:0000313" key="10">
    <source>
        <dbReference type="EMBL" id="PXX80184.1"/>
    </source>
</evidence>
<keyword evidence="3" id="KW-0378">Hydrolase</keyword>
<accession>A0A318KQH8</accession>
<keyword evidence="11" id="KW-1185">Reference proteome</keyword>
<dbReference type="GO" id="GO:0043139">
    <property type="term" value="F:5'-3' DNA helicase activity"/>
    <property type="evidence" value="ECO:0007669"/>
    <property type="project" value="TreeGrafter"/>
</dbReference>
<evidence type="ECO:0000259" key="8">
    <source>
        <dbReference type="Pfam" id="PF13086"/>
    </source>
</evidence>